<evidence type="ECO:0000256" key="7">
    <source>
        <dbReference type="ARBA" id="ARBA00022801"/>
    </source>
</evidence>
<evidence type="ECO:0000313" key="16">
    <source>
        <dbReference type="EMBL" id="AZS50597.1"/>
    </source>
</evidence>
<dbReference type="PROSITE" id="PS50109">
    <property type="entry name" value="HIS_KIN"/>
    <property type="match status" value="1"/>
</dbReference>
<dbReference type="InterPro" id="IPR003594">
    <property type="entry name" value="HATPase_dom"/>
</dbReference>
<dbReference type="InterPro" id="IPR004358">
    <property type="entry name" value="Sig_transdc_His_kin-like_C"/>
</dbReference>
<keyword evidence="7" id="KW-0378">Hydrolase</keyword>
<dbReference type="Proteomes" id="UP000273143">
    <property type="component" value="Chromosome"/>
</dbReference>
<evidence type="ECO:0000256" key="8">
    <source>
        <dbReference type="ARBA" id="ARBA00022840"/>
    </source>
</evidence>
<dbReference type="SUPFAM" id="SSF55874">
    <property type="entry name" value="ATPase domain of HSP90 chaperone/DNA topoisomerase II/histidine kinase"/>
    <property type="match status" value="1"/>
</dbReference>
<evidence type="ECO:0000256" key="10">
    <source>
        <dbReference type="ARBA" id="ARBA00023231"/>
    </source>
</evidence>
<protein>
    <recommendedName>
        <fullName evidence="12">Sensory histidine kinase/phosphatase NtrB</fullName>
        <ecNumber evidence="2">2.7.13.3</ecNumber>
    </recommendedName>
    <alternativeName>
        <fullName evidence="13">Nitrogen regulation protein NR(II)</fullName>
    </alternativeName>
    <alternativeName>
        <fullName evidence="14">Nitrogen regulator II</fullName>
    </alternativeName>
</protein>
<reference evidence="17" key="1">
    <citation type="submission" date="2018-06" db="EMBL/GenBank/DDBJ databases">
        <title>Complete genome of Pseudomonas insecticola strain QZS01.</title>
        <authorList>
            <person name="Wang J."/>
            <person name="Su Q."/>
        </authorList>
    </citation>
    <scope>NUCLEOTIDE SEQUENCE [LARGE SCALE GENOMIC DNA]</scope>
    <source>
        <strain evidence="17">QZS01</strain>
    </source>
</reference>
<dbReference type="EC" id="2.7.13.3" evidence="2"/>
<dbReference type="KEGG" id="emo:DM558_07305"/>
<dbReference type="AlphaFoldDB" id="A0A3Q9JIT1"/>
<dbReference type="GO" id="GO:0006355">
    <property type="term" value="P:regulation of DNA-templated transcription"/>
    <property type="evidence" value="ECO:0007669"/>
    <property type="project" value="InterPro"/>
</dbReference>
<dbReference type="Gene3D" id="3.30.450.20">
    <property type="entry name" value="PAS domain"/>
    <property type="match status" value="1"/>
</dbReference>
<dbReference type="InterPro" id="IPR035965">
    <property type="entry name" value="PAS-like_dom_sf"/>
</dbReference>
<keyword evidence="3" id="KW-0597">Phosphoprotein</keyword>
<dbReference type="GO" id="GO:0005524">
    <property type="term" value="F:ATP binding"/>
    <property type="evidence" value="ECO:0007669"/>
    <property type="project" value="UniProtKB-KW"/>
</dbReference>
<evidence type="ECO:0000256" key="12">
    <source>
        <dbReference type="ARBA" id="ARBA00039567"/>
    </source>
</evidence>
<dbReference type="GO" id="GO:0016787">
    <property type="term" value="F:hydrolase activity"/>
    <property type="evidence" value="ECO:0007669"/>
    <property type="project" value="UniProtKB-KW"/>
</dbReference>
<evidence type="ECO:0000256" key="4">
    <source>
        <dbReference type="ARBA" id="ARBA00022679"/>
    </source>
</evidence>
<dbReference type="InterPro" id="IPR036890">
    <property type="entry name" value="HATPase_C_sf"/>
</dbReference>
<keyword evidence="9" id="KW-0902">Two-component regulatory system</keyword>
<keyword evidence="10" id="KW-0535">Nitrogen fixation</keyword>
<gene>
    <name evidence="16" type="ORF">DM558_07305</name>
</gene>
<evidence type="ECO:0000256" key="14">
    <source>
        <dbReference type="ARBA" id="ARBA00043094"/>
    </source>
</evidence>
<dbReference type="SMART" id="SM00091">
    <property type="entry name" value="PAS"/>
    <property type="match status" value="1"/>
</dbReference>
<dbReference type="Pfam" id="PF02518">
    <property type="entry name" value="HATPase_c"/>
    <property type="match status" value="1"/>
</dbReference>
<evidence type="ECO:0000259" key="15">
    <source>
        <dbReference type="PROSITE" id="PS50109"/>
    </source>
</evidence>
<dbReference type="SMART" id="SM00388">
    <property type="entry name" value="HisKA"/>
    <property type="match status" value="1"/>
</dbReference>
<keyword evidence="4" id="KW-0808">Transferase</keyword>
<dbReference type="NCBIfam" id="NF008293">
    <property type="entry name" value="PRK11073.1"/>
    <property type="match status" value="1"/>
</dbReference>
<dbReference type="GO" id="GO:0000155">
    <property type="term" value="F:phosphorelay sensor kinase activity"/>
    <property type="evidence" value="ECO:0007669"/>
    <property type="project" value="InterPro"/>
</dbReference>
<proteinExistence type="predicted"/>
<dbReference type="PRINTS" id="PR00344">
    <property type="entry name" value="BCTRLSENSOR"/>
</dbReference>
<dbReference type="InterPro" id="IPR013767">
    <property type="entry name" value="PAS_fold"/>
</dbReference>
<evidence type="ECO:0000256" key="2">
    <source>
        <dbReference type="ARBA" id="ARBA00012438"/>
    </source>
</evidence>
<name>A0A3Q9JIT1_9GAMM</name>
<comment type="function">
    <text evidence="11">Member of the two-component regulatory system NtrB/NtrC, which controls expression of the nitrogen-regulated (ntr) genes in response to nitrogen limitation. Under conditions of nitrogen limitation, NtrB autophosphorylates and transfers the phosphoryl group to NtrC. In the presence of nitrogen, acts as a phosphatase that dephosphorylates and inactivates NtrC.</text>
</comment>
<dbReference type="PANTHER" id="PTHR43065">
    <property type="entry name" value="SENSOR HISTIDINE KINASE"/>
    <property type="match status" value="1"/>
</dbReference>
<evidence type="ECO:0000256" key="9">
    <source>
        <dbReference type="ARBA" id="ARBA00023012"/>
    </source>
</evidence>
<keyword evidence="5" id="KW-0547">Nucleotide-binding</keyword>
<comment type="catalytic activity">
    <reaction evidence="1">
        <text>ATP + protein L-histidine = ADP + protein N-phospho-L-histidine.</text>
        <dbReference type="EC" id="2.7.13.3"/>
    </reaction>
</comment>
<evidence type="ECO:0000256" key="1">
    <source>
        <dbReference type="ARBA" id="ARBA00000085"/>
    </source>
</evidence>
<evidence type="ECO:0000256" key="3">
    <source>
        <dbReference type="ARBA" id="ARBA00022553"/>
    </source>
</evidence>
<keyword evidence="6" id="KW-0418">Kinase</keyword>
<dbReference type="Pfam" id="PF00512">
    <property type="entry name" value="HisKA"/>
    <property type="match status" value="1"/>
</dbReference>
<dbReference type="PANTHER" id="PTHR43065:SF16">
    <property type="entry name" value="SENSORY HISTIDINE KINASE_PHOSPHATASE NTRB"/>
    <property type="match status" value="1"/>
</dbReference>
<organism evidence="16 17">
    <name type="scientific">Entomomonas moraniae</name>
    <dbReference type="NCBI Taxonomy" id="2213226"/>
    <lineage>
        <taxon>Bacteria</taxon>
        <taxon>Pseudomonadati</taxon>
        <taxon>Pseudomonadota</taxon>
        <taxon>Gammaproteobacteria</taxon>
        <taxon>Pseudomonadales</taxon>
        <taxon>Pseudomonadaceae</taxon>
        <taxon>Entomomonas</taxon>
    </lineage>
</organism>
<dbReference type="EMBL" id="CP029822">
    <property type="protein sequence ID" value="AZS50597.1"/>
    <property type="molecule type" value="Genomic_DNA"/>
</dbReference>
<dbReference type="CDD" id="cd00130">
    <property type="entry name" value="PAS"/>
    <property type="match status" value="1"/>
</dbReference>
<evidence type="ECO:0000256" key="11">
    <source>
        <dbReference type="ARBA" id="ARBA00037696"/>
    </source>
</evidence>
<evidence type="ECO:0000256" key="6">
    <source>
        <dbReference type="ARBA" id="ARBA00022777"/>
    </source>
</evidence>
<keyword evidence="8" id="KW-0067">ATP-binding</keyword>
<dbReference type="InterPro" id="IPR005467">
    <property type="entry name" value="His_kinase_dom"/>
</dbReference>
<dbReference type="SMART" id="SM00387">
    <property type="entry name" value="HATPase_c"/>
    <property type="match status" value="1"/>
</dbReference>
<dbReference type="CDD" id="cd00082">
    <property type="entry name" value="HisKA"/>
    <property type="match status" value="1"/>
</dbReference>
<keyword evidence="17" id="KW-1185">Reference proteome</keyword>
<evidence type="ECO:0000256" key="13">
    <source>
        <dbReference type="ARBA" id="ARBA00042313"/>
    </source>
</evidence>
<dbReference type="InterPro" id="IPR036097">
    <property type="entry name" value="HisK_dim/P_sf"/>
</dbReference>
<dbReference type="Gene3D" id="1.10.287.130">
    <property type="match status" value="1"/>
</dbReference>
<evidence type="ECO:0000313" key="17">
    <source>
        <dbReference type="Proteomes" id="UP000273143"/>
    </source>
</evidence>
<dbReference type="SUPFAM" id="SSF55785">
    <property type="entry name" value="PYP-like sensor domain (PAS domain)"/>
    <property type="match status" value="1"/>
</dbReference>
<feature type="domain" description="Histidine kinase" evidence="15">
    <location>
        <begin position="137"/>
        <end position="353"/>
    </location>
</feature>
<evidence type="ECO:0000256" key="5">
    <source>
        <dbReference type="ARBA" id="ARBA00022741"/>
    </source>
</evidence>
<dbReference type="InterPro" id="IPR000014">
    <property type="entry name" value="PAS"/>
</dbReference>
<sequence>MSLTRALSQSLLDNLTINIIVLNHQLQVNYINPSAEVMLATSHQRCLNLPINEIITEQSQDITLEEALKKGHPCTKLDAHLILHDNQSIMADYVITPIQADNETYYLIEISTLEALKISRDKVTHTQLEGNKMLLRGLAHEIKNPLGGIRGAAQLLERELTDNIFKEYTRIFIEEADRISNLVDQMLGTNKLPQLEITNIHEILERVYQLIAAESQGHIKLIKDYDPSIPELRIDAQQMIQALLNISRNALQAVTESNVDVPCIRFKTRIIRQLTIGTARHKMVLSIEIIDNGPGIPDAIKDTLFYPLVSGRSEGTGLGLSITQNIITQHKGVIECHSQPGETTFSLFLPFKE</sequence>
<dbReference type="Gene3D" id="3.30.565.10">
    <property type="entry name" value="Histidine kinase-like ATPase, C-terminal domain"/>
    <property type="match status" value="1"/>
</dbReference>
<dbReference type="InterPro" id="IPR003661">
    <property type="entry name" value="HisK_dim/P_dom"/>
</dbReference>
<accession>A0A3Q9JIT1</accession>
<dbReference type="RefSeq" id="WP_127163068.1">
    <property type="nucleotide sequence ID" value="NZ_CP029822.1"/>
</dbReference>
<dbReference type="SUPFAM" id="SSF47384">
    <property type="entry name" value="Homodimeric domain of signal transducing histidine kinase"/>
    <property type="match status" value="1"/>
</dbReference>
<dbReference type="Pfam" id="PF00989">
    <property type="entry name" value="PAS"/>
    <property type="match status" value="1"/>
</dbReference>